<dbReference type="Proteomes" id="UP000076408">
    <property type="component" value="Unassembled WGS sequence"/>
</dbReference>
<dbReference type="VEuPathDB" id="VectorBase:ASTEI04618"/>
<proteinExistence type="predicted"/>
<dbReference type="STRING" id="30069.A0A182Y832"/>
<feature type="compositionally biased region" description="Polar residues" evidence="1">
    <location>
        <begin position="341"/>
        <end position="363"/>
    </location>
</feature>
<dbReference type="VEuPathDB" id="VectorBase:ASTE005646"/>
<keyword evidence="3" id="KW-1185">Reference proteome</keyword>
<feature type="compositionally biased region" description="Basic and acidic residues" evidence="1">
    <location>
        <begin position="281"/>
        <end position="292"/>
    </location>
</feature>
<dbReference type="AlphaFoldDB" id="A0A182Y832"/>
<feature type="region of interest" description="Disordered" evidence="1">
    <location>
        <begin position="1"/>
        <end position="20"/>
    </location>
</feature>
<dbReference type="GO" id="GO:0005829">
    <property type="term" value="C:cytosol"/>
    <property type="evidence" value="ECO:0007669"/>
    <property type="project" value="TreeGrafter"/>
</dbReference>
<feature type="compositionally biased region" description="Polar residues" evidence="1">
    <location>
        <begin position="460"/>
        <end position="479"/>
    </location>
</feature>
<evidence type="ECO:0000313" key="3">
    <source>
        <dbReference type="Proteomes" id="UP000076408"/>
    </source>
</evidence>
<feature type="compositionally biased region" description="Basic and acidic residues" evidence="1">
    <location>
        <begin position="568"/>
        <end position="577"/>
    </location>
</feature>
<feature type="compositionally biased region" description="Low complexity" evidence="1">
    <location>
        <begin position="432"/>
        <end position="442"/>
    </location>
</feature>
<feature type="compositionally biased region" description="Polar residues" evidence="1">
    <location>
        <begin position="588"/>
        <end position="608"/>
    </location>
</feature>
<dbReference type="PANTHER" id="PTHR23254:SF18">
    <property type="entry name" value="RE28271P"/>
    <property type="match status" value="1"/>
</dbReference>
<sequence>MDQTSQNGAAVSSGDDDQPSTAVFEEIRQEIGKINPYAETIELTYHLRKFAELFRRRITNDQLLSDLFPYLNEAALSCPMFAIKLATVFASRQLADASIYEAKVRNAMIATLQQNFLAIERLKQENVYRFYNSVSLLGEYYHRKRVAFGKRIHILGQSLLLLLTSELEQEISKSCQQQQPPGTYRFEPSLAKLVLAQILLNGEEVKEEHQKEVRDLLYTVRKALIVIPNLCAHAKSFLLMTLDIYYGQLAGLNNLYGKYLNESDGVDLKAEQKSTVSPKEVNGHEEAPKENGVETALQPSPDDTHKPSVTGVKTKEKQAQQSPGSQKQEPAAGQKPKAVKPSTSERTPSGRSGKASSQSNNTTNDKENKRRSQTKPVTPVPKTSPKSTSGSENRSIRLHEDGNIVATITRRDTTATAATVTSPTKRHPPQPLSSTPSRSSTSKQKLSPRMDKLATLPKITVTSATPSPKRTQDRQQPASVSPRAVLGPSIAKQKSHPPPKSPTTRSSDTSREGQAPVGRTRHERNLRDQKALAASKAERQNAYANDALKHTEVEVSQPSRHSPYAPEVPDRQSEYHDWSAMPEPEPVRTSTSASREQTNDAYGDTNRSPTPPYYLYEKDDPLDNDLLIEGMVMQQVNPQTTSFLSFLARE</sequence>
<reference evidence="3" key="1">
    <citation type="journal article" date="2014" name="Genome Biol.">
        <title>Genome analysis of a major urban malaria vector mosquito, Anopheles stephensi.</title>
        <authorList>
            <person name="Jiang X."/>
            <person name="Peery A."/>
            <person name="Hall A.B."/>
            <person name="Sharma A."/>
            <person name="Chen X.G."/>
            <person name="Waterhouse R.M."/>
            <person name="Komissarov A."/>
            <person name="Riehle M.M."/>
            <person name="Shouche Y."/>
            <person name="Sharakhova M.V."/>
            <person name="Lawson D."/>
            <person name="Pakpour N."/>
            <person name="Arensburger P."/>
            <person name="Davidson V.L."/>
            <person name="Eiglmeier K."/>
            <person name="Emrich S."/>
            <person name="George P."/>
            <person name="Kennedy R.C."/>
            <person name="Mane S.P."/>
            <person name="Maslen G."/>
            <person name="Oringanje C."/>
            <person name="Qi Y."/>
            <person name="Settlage R."/>
            <person name="Tojo M."/>
            <person name="Tubio J.M."/>
            <person name="Unger M.F."/>
            <person name="Wang B."/>
            <person name="Vernick K.D."/>
            <person name="Ribeiro J.M."/>
            <person name="James A.A."/>
            <person name="Michel K."/>
            <person name="Riehle M.A."/>
            <person name="Luckhart S."/>
            <person name="Sharakhov I.V."/>
            <person name="Tu Z."/>
        </authorList>
    </citation>
    <scope>NUCLEOTIDE SEQUENCE [LARGE SCALE GENOMIC DNA]</scope>
    <source>
        <strain evidence="3">Indian</strain>
    </source>
</reference>
<dbReference type="VEuPathDB" id="VectorBase:ASTEI20_038082"/>
<protein>
    <submittedName>
        <fullName evidence="2">Uncharacterized protein</fullName>
    </submittedName>
</protein>
<name>A0A182Y832_ANOST</name>
<dbReference type="InterPro" id="IPR051367">
    <property type="entry name" value="mRNA_TranslReg/HistoneTransl"/>
</dbReference>
<accession>A0A182Y832</accession>
<dbReference type="Gene3D" id="1.25.40.180">
    <property type="match status" value="1"/>
</dbReference>
<dbReference type="OMA" id="QEINRIC"/>
<reference evidence="2" key="2">
    <citation type="submission" date="2020-05" db="UniProtKB">
        <authorList>
            <consortium name="EnsemblMetazoa"/>
        </authorList>
    </citation>
    <scope>IDENTIFICATION</scope>
    <source>
        <strain evidence="2">Indian</strain>
    </source>
</reference>
<feature type="region of interest" description="Disordered" evidence="1">
    <location>
        <begin position="270"/>
        <end position="618"/>
    </location>
</feature>
<feature type="compositionally biased region" description="Low complexity" evidence="1">
    <location>
        <begin position="404"/>
        <end position="421"/>
    </location>
</feature>
<evidence type="ECO:0000256" key="1">
    <source>
        <dbReference type="SAM" id="MobiDB-lite"/>
    </source>
</evidence>
<organism evidence="2 3">
    <name type="scientific">Anopheles stephensi</name>
    <name type="common">Indo-Pakistan malaria mosquito</name>
    <dbReference type="NCBI Taxonomy" id="30069"/>
    <lineage>
        <taxon>Eukaryota</taxon>
        <taxon>Metazoa</taxon>
        <taxon>Ecdysozoa</taxon>
        <taxon>Arthropoda</taxon>
        <taxon>Hexapoda</taxon>
        <taxon>Insecta</taxon>
        <taxon>Pterygota</taxon>
        <taxon>Neoptera</taxon>
        <taxon>Endopterygota</taxon>
        <taxon>Diptera</taxon>
        <taxon>Nematocera</taxon>
        <taxon>Culicoidea</taxon>
        <taxon>Culicidae</taxon>
        <taxon>Anophelinae</taxon>
        <taxon>Anopheles</taxon>
    </lineage>
</organism>
<feature type="compositionally biased region" description="Low complexity" evidence="1">
    <location>
        <begin position="374"/>
        <end position="389"/>
    </location>
</feature>
<feature type="compositionally biased region" description="Polar residues" evidence="1">
    <location>
        <begin position="319"/>
        <end position="328"/>
    </location>
</feature>
<dbReference type="GO" id="GO:0008494">
    <property type="term" value="F:translation activator activity"/>
    <property type="evidence" value="ECO:0007669"/>
    <property type="project" value="TreeGrafter"/>
</dbReference>
<evidence type="ECO:0000313" key="2">
    <source>
        <dbReference type="EnsemblMetazoa" id="ASTEI04618-PA"/>
    </source>
</evidence>
<dbReference type="EnsemblMetazoa" id="ASTEI04618-RA">
    <property type="protein sequence ID" value="ASTEI04618-PA"/>
    <property type="gene ID" value="ASTEI04618"/>
</dbReference>
<dbReference type="PANTHER" id="PTHR23254">
    <property type="entry name" value="EIF4G DOMAIN PROTEIN"/>
    <property type="match status" value="1"/>
</dbReference>
<dbReference type="GO" id="GO:0006446">
    <property type="term" value="P:regulation of translational initiation"/>
    <property type="evidence" value="ECO:0007669"/>
    <property type="project" value="TreeGrafter"/>
</dbReference>
<feature type="compositionally biased region" description="Polar residues" evidence="1">
    <location>
        <begin position="1"/>
        <end position="10"/>
    </location>
</feature>